<gene>
    <name evidence="2" type="ORF">BDN70DRAFT_936620</name>
</gene>
<organism evidence="2 3">
    <name type="scientific">Pholiota conissans</name>
    <dbReference type="NCBI Taxonomy" id="109636"/>
    <lineage>
        <taxon>Eukaryota</taxon>
        <taxon>Fungi</taxon>
        <taxon>Dikarya</taxon>
        <taxon>Basidiomycota</taxon>
        <taxon>Agaricomycotina</taxon>
        <taxon>Agaricomycetes</taxon>
        <taxon>Agaricomycetidae</taxon>
        <taxon>Agaricales</taxon>
        <taxon>Agaricineae</taxon>
        <taxon>Strophariaceae</taxon>
        <taxon>Pholiota</taxon>
    </lineage>
</organism>
<dbReference type="OrthoDB" id="2688840at2759"/>
<evidence type="ECO:0000256" key="1">
    <source>
        <dbReference type="SAM" id="MobiDB-lite"/>
    </source>
</evidence>
<evidence type="ECO:0000313" key="3">
    <source>
        <dbReference type="Proteomes" id="UP000807469"/>
    </source>
</evidence>
<keyword evidence="3" id="KW-1185">Reference proteome</keyword>
<reference evidence="2" key="1">
    <citation type="submission" date="2020-11" db="EMBL/GenBank/DDBJ databases">
        <authorList>
            <consortium name="DOE Joint Genome Institute"/>
            <person name="Ahrendt S."/>
            <person name="Riley R."/>
            <person name="Andreopoulos W."/>
            <person name="Labutti K."/>
            <person name="Pangilinan J."/>
            <person name="Ruiz-Duenas F.J."/>
            <person name="Barrasa J.M."/>
            <person name="Sanchez-Garcia M."/>
            <person name="Camarero S."/>
            <person name="Miyauchi S."/>
            <person name="Serrano A."/>
            <person name="Linde D."/>
            <person name="Babiker R."/>
            <person name="Drula E."/>
            <person name="Ayuso-Fernandez I."/>
            <person name="Pacheco R."/>
            <person name="Padilla G."/>
            <person name="Ferreira P."/>
            <person name="Barriuso J."/>
            <person name="Kellner H."/>
            <person name="Castanera R."/>
            <person name="Alfaro M."/>
            <person name="Ramirez L."/>
            <person name="Pisabarro A.G."/>
            <person name="Kuo A."/>
            <person name="Tritt A."/>
            <person name="Lipzen A."/>
            <person name="He G."/>
            <person name="Yan M."/>
            <person name="Ng V."/>
            <person name="Cullen D."/>
            <person name="Martin F."/>
            <person name="Rosso M.-N."/>
            <person name="Henrissat B."/>
            <person name="Hibbett D."/>
            <person name="Martinez A.T."/>
            <person name="Grigoriev I.V."/>
        </authorList>
    </citation>
    <scope>NUCLEOTIDE SEQUENCE</scope>
    <source>
        <strain evidence="2">CIRM-BRFM 674</strain>
    </source>
</reference>
<dbReference type="EMBL" id="MU155377">
    <property type="protein sequence ID" value="KAF9474463.1"/>
    <property type="molecule type" value="Genomic_DNA"/>
</dbReference>
<dbReference type="AlphaFoldDB" id="A0A9P5YST8"/>
<accession>A0A9P5YST8</accession>
<comment type="caution">
    <text evidence="2">The sequence shown here is derived from an EMBL/GenBank/DDBJ whole genome shotgun (WGS) entry which is preliminary data.</text>
</comment>
<name>A0A9P5YST8_9AGAR</name>
<feature type="compositionally biased region" description="Polar residues" evidence="1">
    <location>
        <begin position="231"/>
        <end position="245"/>
    </location>
</feature>
<evidence type="ECO:0000313" key="2">
    <source>
        <dbReference type="EMBL" id="KAF9474463.1"/>
    </source>
</evidence>
<feature type="region of interest" description="Disordered" evidence="1">
    <location>
        <begin position="1"/>
        <end position="46"/>
    </location>
</feature>
<dbReference type="Proteomes" id="UP000807469">
    <property type="component" value="Unassembled WGS sequence"/>
</dbReference>
<proteinExistence type="predicted"/>
<feature type="region of interest" description="Disordered" evidence="1">
    <location>
        <begin position="219"/>
        <end position="245"/>
    </location>
</feature>
<protein>
    <submittedName>
        <fullName evidence="2">Uncharacterized protein</fullName>
    </submittedName>
</protein>
<sequence>MFRSRSSSSYSRPVDRSQSASLKCTSLSDSSTSSSESDSWSRHGKRCRNNSRLAQLQCETRSSVDQAPIFATTSAQFNLLSRNSSFAGKTRRHSAKPEAKIAYKRQYTYLPDIVRLRSSAFWELRQSITNNGEGLVRRMREYERSRSRLQIHHKAKEAEKRGRKRLFPSKKKALVYTSDASDDEDILICSAESANHIPRGTFFGKRAASLDSMDVDAHHSDWSDTQRARNRTPSSSPDTRYPTSLPTFESDDVSTLVAEVANRFSISLSEYSQESAPSLSYSLGELASSSLISLPLLSSTIGQIYPLEASPLSQPITSDKALATLTLAFANGAGSISDYSSVCQYQELFQVRSYDNGDLWH</sequence>
<feature type="compositionally biased region" description="Low complexity" evidence="1">
    <location>
        <begin position="1"/>
        <end position="38"/>
    </location>
</feature>